<organism evidence="1 2">
    <name type="scientific">Rubus argutus</name>
    <name type="common">Southern blackberry</name>
    <dbReference type="NCBI Taxonomy" id="59490"/>
    <lineage>
        <taxon>Eukaryota</taxon>
        <taxon>Viridiplantae</taxon>
        <taxon>Streptophyta</taxon>
        <taxon>Embryophyta</taxon>
        <taxon>Tracheophyta</taxon>
        <taxon>Spermatophyta</taxon>
        <taxon>Magnoliopsida</taxon>
        <taxon>eudicotyledons</taxon>
        <taxon>Gunneridae</taxon>
        <taxon>Pentapetalae</taxon>
        <taxon>rosids</taxon>
        <taxon>fabids</taxon>
        <taxon>Rosales</taxon>
        <taxon>Rosaceae</taxon>
        <taxon>Rosoideae</taxon>
        <taxon>Rosoideae incertae sedis</taxon>
        <taxon>Rubus</taxon>
    </lineage>
</organism>
<gene>
    <name evidence="1" type="ORF">M0R45_036377</name>
</gene>
<protein>
    <submittedName>
        <fullName evidence="1">Uncharacterized protein</fullName>
    </submittedName>
</protein>
<sequence>MSDFCGRSEHGIGGGYLLASQLRRDGGRRSGVGKARTRPGHGFGDLRLVNSVLQAIGVEICGVWRLGEEEKCEIDGVEKRKKMVR</sequence>
<reference evidence="1 2" key="1">
    <citation type="journal article" date="2023" name="G3 (Bethesda)">
        <title>A chromosome-length genome assembly and annotation of blackberry (Rubus argutus, cv. 'Hillquist').</title>
        <authorList>
            <person name="Bruna T."/>
            <person name="Aryal R."/>
            <person name="Dudchenko O."/>
            <person name="Sargent D.J."/>
            <person name="Mead D."/>
            <person name="Buti M."/>
            <person name="Cavallini A."/>
            <person name="Hytonen T."/>
            <person name="Andres J."/>
            <person name="Pham M."/>
            <person name="Weisz D."/>
            <person name="Mascagni F."/>
            <person name="Usai G."/>
            <person name="Natali L."/>
            <person name="Bassil N."/>
            <person name="Fernandez G.E."/>
            <person name="Lomsadze A."/>
            <person name="Armour M."/>
            <person name="Olukolu B."/>
            <person name="Poorten T."/>
            <person name="Britton C."/>
            <person name="Davik J."/>
            <person name="Ashrafi H."/>
            <person name="Aiden E.L."/>
            <person name="Borodovsky M."/>
            <person name="Worthington M."/>
        </authorList>
    </citation>
    <scope>NUCLEOTIDE SEQUENCE [LARGE SCALE GENOMIC DNA]</scope>
    <source>
        <strain evidence="1">PI 553951</strain>
    </source>
</reference>
<dbReference type="AlphaFoldDB" id="A0AAW1VXP7"/>
<dbReference type="EMBL" id="JBEDUW010000007">
    <property type="protein sequence ID" value="KAK9912515.1"/>
    <property type="molecule type" value="Genomic_DNA"/>
</dbReference>
<evidence type="ECO:0000313" key="1">
    <source>
        <dbReference type="EMBL" id="KAK9912515.1"/>
    </source>
</evidence>
<evidence type="ECO:0000313" key="2">
    <source>
        <dbReference type="Proteomes" id="UP001457282"/>
    </source>
</evidence>
<name>A0AAW1VXP7_RUBAR</name>
<dbReference type="Proteomes" id="UP001457282">
    <property type="component" value="Unassembled WGS sequence"/>
</dbReference>
<keyword evidence="2" id="KW-1185">Reference proteome</keyword>
<comment type="caution">
    <text evidence="1">The sequence shown here is derived from an EMBL/GenBank/DDBJ whole genome shotgun (WGS) entry which is preliminary data.</text>
</comment>
<accession>A0AAW1VXP7</accession>
<proteinExistence type="predicted"/>